<dbReference type="InterPro" id="IPR006026">
    <property type="entry name" value="Peptidase_Metallo"/>
</dbReference>
<dbReference type="OrthoDB" id="10048127at2759"/>
<dbReference type="GO" id="GO:0006508">
    <property type="term" value="P:proteolysis"/>
    <property type="evidence" value="ECO:0007669"/>
    <property type="project" value="InterPro"/>
</dbReference>
<evidence type="ECO:0000256" key="2">
    <source>
        <dbReference type="SAM" id="SignalP"/>
    </source>
</evidence>
<dbReference type="PROSITE" id="PS51257">
    <property type="entry name" value="PROKAR_LIPOPROTEIN"/>
    <property type="match status" value="1"/>
</dbReference>
<dbReference type="GO" id="GO:0008270">
    <property type="term" value="F:zinc ion binding"/>
    <property type="evidence" value="ECO:0007669"/>
    <property type="project" value="InterPro"/>
</dbReference>
<feature type="chain" id="PRO_5008897366" description="Peptidase M12A domain-containing protein" evidence="2">
    <location>
        <begin position="24"/>
        <end position="340"/>
    </location>
</feature>
<dbReference type="PANTHER" id="PTHR10127:SF850">
    <property type="entry name" value="METALLOENDOPEPTIDASE"/>
    <property type="match status" value="1"/>
</dbReference>
<dbReference type="EMBL" id="BDGG01000001">
    <property type="protein sequence ID" value="GAU90381.1"/>
    <property type="molecule type" value="Genomic_DNA"/>
</dbReference>
<dbReference type="Proteomes" id="UP000186922">
    <property type="component" value="Unassembled WGS sequence"/>
</dbReference>
<dbReference type="SMART" id="SM00235">
    <property type="entry name" value="ZnMc"/>
    <property type="match status" value="1"/>
</dbReference>
<protein>
    <recommendedName>
        <fullName evidence="3">Peptidase M12A domain-containing protein</fullName>
    </recommendedName>
</protein>
<feature type="signal peptide" evidence="2">
    <location>
        <begin position="1"/>
        <end position="23"/>
    </location>
</feature>
<dbReference type="InterPro" id="IPR024079">
    <property type="entry name" value="MetalloPept_cat_dom_sf"/>
</dbReference>
<evidence type="ECO:0000313" key="4">
    <source>
        <dbReference type="EMBL" id="GAU90381.1"/>
    </source>
</evidence>
<gene>
    <name evidence="4" type="primary">RvY_02803</name>
    <name evidence="4" type="synonym">RvY_02803.1</name>
    <name evidence="4" type="ORF">RvY_02803-1</name>
</gene>
<comment type="caution">
    <text evidence="1">Lacks conserved residue(s) required for the propagation of feature annotation.</text>
</comment>
<dbReference type="Pfam" id="PF01400">
    <property type="entry name" value="Astacin"/>
    <property type="match status" value="1"/>
</dbReference>
<feature type="domain" description="Peptidase M12A" evidence="3">
    <location>
        <begin position="49"/>
        <end position="268"/>
    </location>
</feature>
<organism evidence="4 5">
    <name type="scientific">Ramazzottius varieornatus</name>
    <name type="common">Water bear</name>
    <name type="synonym">Tardigrade</name>
    <dbReference type="NCBI Taxonomy" id="947166"/>
    <lineage>
        <taxon>Eukaryota</taxon>
        <taxon>Metazoa</taxon>
        <taxon>Ecdysozoa</taxon>
        <taxon>Tardigrada</taxon>
        <taxon>Eutardigrada</taxon>
        <taxon>Parachela</taxon>
        <taxon>Hypsibioidea</taxon>
        <taxon>Ramazzottiidae</taxon>
        <taxon>Ramazzottius</taxon>
    </lineage>
</organism>
<keyword evidence="5" id="KW-1185">Reference proteome</keyword>
<evidence type="ECO:0000313" key="5">
    <source>
        <dbReference type="Proteomes" id="UP000186922"/>
    </source>
</evidence>
<reference evidence="4 5" key="1">
    <citation type="journal article" date="2016" name="Nat. Commun.">
        <title>Extremotolerant tardigrade genome and improved radiotolerance of human cultured cells by tardigrade-unique protein.</title>
        <authorList>
            <person name="Hashimoto T."/>
            <person name="Horikawa D.D."/>
            <person name="Saito Y."/>
            <person name="Kuwahara H."/>
            <person name="Kozuka-Hata H."/>
            <person name="Shin-I T."/>
            <person name="Minakuchi Y."/>
            <person name="Ohishi K."/>
            <person name="Motoyama A."/>
            <person name="Aizu T."/>
            <person name="Enomoto A."/>
            <person name="Kondo K."/>
            <person name="Tanaka S."/>
            <person name="Hara Y."/>
            <person name="Koshikawa S."/>
            <person name="Sagara H."/>
            <person name="Miura T."/>
            <person name="Yokobori S."/>
            <person name="Miyagawa K."/>
            <person name="Suzuki Y."/>
            <person name="Kubo T."/>
            <person name="Oyama M."/>
            <person name="Kohara Y."/>
            <person name="Fujiyama A."/>
            <person name="Arakawa K."/>
            <person name="Katayama T."/>
            <person name="Toyoda A."/>
            <person name="Kunieda T."/>
        </authorList>
    </citation>
    <scope>NUCLEOTIDE SEQUENCE [LARGE SCALE GENOMIC DNA]</scope>
    <source>
        <strain evidence="4 5">YOKOZUNA-1</strain>
    </source>
</reference>
<dbReference type="SUPFAM" id="SSF55486">
    <property type="entry name" value="Metalloproteases ('zincins'), catalytic domain"/>
    <property type="match status" value="1"/>
</dbReference>
<comment type="caution">
    <text evidence="4">The sequence shown here is derived from an EMBL/GenBank/DDBJ whole genome shotgun (WGS) entry which is preliminary data.</text>
</comment>
<dbReference type="InterPro" id="IPR001506">
    <property type="entry name" value="Peptidase_M12A"/>
</dbReference>
<sequence length="340" mass="38422">MILRAKMLVPCLVLILLTISVLSCNGTLFTKFADEHGNSTNTTLIEPRSALNRDKSYGRWPSSRILYKIGNGYTPFQRTSIREAMTQIQTDVSNCIRFTEFDTQADKGEDFINIAPSDVTLPKADQVTCFTAPGRDLTKNGRGQSLVMFSGPGGCMDNKRDIMKILANVLGLRNEFSRPDRDNFILVQPQNFRAEFRNADLYRKYQPSEVEYQNFQFDYQSITMYSMDRFAIPGTVAYHLINPGSFIGNLPRLSKGDCQGLSAHYGCTASFCSDAYEEQNAILQEKAMVPKDPHKKIPMHPASWNLADLEHWAKELNKKPGRPGKGFSRRPFLIRPIAIL</sequence>
<dbReference type="PROSITE" id="PS51864">
    <property type="entry name" value="ASTACIN"/>
    <property type="match status" value="1"/>
</dbReference>
<keyword evidence="2" id="KW-0732">Signal</keyword>
<dbReference type="GO" id="GO:0004222">
    <property type="term" value="F:metalloendopeptidase activity"/>
    <property type="evidence" value="ECO:0007669"/>
    <property type="project" value="InterPro"/>
</dbReference>
<accession>A0A1D1ULR7</accession>
<dbReference type="PANTHER" id="PTHR10127">
    <property type="entry name" value="DISCOIDIN, CUB, EGF, LAMININ , AND ZINC METALLOPROTEASE DOMAIN CONTAINING"/>
    <property type="match status" value="1"/>
</dbReference>
<name>A0A1D1ULR7_RAMVA</name>
<evidence type="ECO:0000256" key="1">
    <source>
        <dbReference type="PROSITE-ProRule" id="PRU01211"/>
    </source>
</evidence>
<proteinExistence type="predicted"/>
<dbReference type="Gene3D" id="3.40.390.10">
    <property type="entry name" value="Collagenase (Catalytic Domain)"/>
    <property type="match status" value="1"/>
</dbReference>
<dbReference type="AlphaFoldDB" id="A0A1D1ULR7"/>
<evidence type="ECO:0000259" key="3">
    <source>
        <dbReference type="PROSITE" id="PS51864"/>
    </source>
</evidence>